<evidence type="ECO:0000313" key="3">
    <source>
        <dbReference type="Proteomes" id="UP001529510"/>
    </source>
</evidence>
<dbReference type="EMBL" id="JAMKFB020000021">
    <property type="protein sequence ID" value="KAL0163048.1"/>
    <property type="molecule type" value="Genomic_DNA"/>
</dbReference>
<dbReference type="AlphaFoldDB" id="A0ABD0NMD5"/>
<accession>A0ABD0NMD5</accession>
<feature type="non-terminal residue" evidence="2">
    <location>
        <position position="62"/>
    </location>
</feature>
<gene>
    <name evidence="2" type="ORF">M9458_042444</name>
</gene>
<name>A0ABD0NMD5_CIRMR</name>
<feature type="region of interest" description="Disordered" evidence="1">
    <location>
        <begin position="1"/>
        <end position="62"/>
    </location>
</feature>
<evidence type="ECO:0000256" key="1">
    <source>
        <dbReference type="SAM" id="MobiDB-lite"/>
    </source>
</evidence>
<feature type="compositionally biased region" description="Low complexity" evidence="1">
    <location>
        <begin position="22"/>
        <end position="32"/>
    </location>
</feature>
<protein>
    <submittedName>
        <fullName evidence="2">Uncharacterized protein</fullName>
    </submittedName>
</protein>
<organism evidence="2 3">
    <name type="scientific">Cirrhinus mrigala</name>
    <name type="common">Mrigala</name>
    <dbReference type="NCBI Taxonomy" id="683832"/>
    <lineage>
        <taxon>Eukaryota</taxon>
        <taxon>Metazoa</taxon>
        <taxon>Chordata</taxon>
        <taxon>Craniata</taxon>
        <taxon>Vertebrata</taxon>
        <taxon>Euteleostomi</taxon>
        <taxon>Actinopterygii</taxon>
        <taxon>Neopterygii</taxon>
        <taxon>Teleostei</taxon>
        <taxon>Ostariophysi</taxon>
        <taxon>Cypriniformes</taxon>
        <taxon>Cyprinidae</taxon>
        <taxon>Labeoninae</taxon>
        <taxon>Labeonini</taxon>
        <taxon>Cirrhinus</taxon>
    </lineage>
</organism>
<dbReference type="Proteomes" id="UP001529510">
    <property type="component" value="Unassembled WGS sequence"/>
</dbReference>
<sequence>MERSRGGTTAGVLVWTPAPAYSSPLSSDGSDISWDEEPDEDFQSQMDENGIIGLAESQGQQE</sequence>
<reference evidence="2 3" key="1">
    <citation type="submission" date="2024-05" db="EMBL/GenBank/DDBJ databases">
        <title>Genome sequencing and assembly of Indian major carp, Cirrhinus mrigala (Hamilton, 1822).</title>
        <authorList>
            <person name="Mohindra V."/>
            <person name="Chowdhury L.M."/>
            <person name="Lal K."/>
            <person name="Jena J.K."/>
        </authorList>
    </citation>
    <scope>NUCLEOTIDE SEQUENCE [LARGE SCALE GENOMIC DNA]</scope>
    <source>
        <strain evidence="2">CM1030</strain>
        <tissue evidence="2">Blood</tissue>
    </source>
</reference>
<keyword evidence="3" id="KW-1185">Reference proteome</keyword>
<proteinExistence type="predicted"/>
<comment type="caution">
    <text evidence="2">The sequence shown here is derived from an EMBL/GenBank/DDBJ whole genome shotgun (WGS) entry which is preliminary data.</text>
</comment>
<evidence type="ECO:0000313" key="2">
    <source>
        <dbReference type="EMBL" id="KAL0163048.1"/>
    </source>
</evidence>
<feature type="compositionally biased region" description="Acidic residues" evidence="1">
    <location>
        <begin position="33"/>
        <end position="42"/>
    </location>
</feature>